<dbReference type="GO" id="GO:0008237">
    <property type="term" value="F:metallopeptidase activity"/>
    <property type="evidence" value="ECO:0007669"/>
    <property type="project" value="InterPro"/>
</dbReference>
<keyword evidence="8" id="KW-0547">Nucleotide-binding</keyword>
<dbReference type="PRINTS" id="PR00195">
    <property type="entry name" value="DYNAMIN"/>
</dbReference>
<evidence type="ECO:0000313" key="22">
    <source>
        <dbReference type="EnsemblMetazoa" id="PPA04131.1"/>
    </source>
</evidence>
<proteinExistence type="predicted"/>
<organism evidence="22 23">
    <name type="scientific">Pristionchus pacificus</name>
    <name type="common">Parasitic nematode worm</name>
    <dbReference type="NCBI Taxonomy" id="54126"/>
    <lineage>
        <taxon>Eukaryota</taxon>
        <taxon>Metazoa</taxon>
        <taxon>Ecdysozoa</taxon>
        <taxon>Nematoda</taxon>
        <taxon>Chromadorea</taxon>
        <taxon>Rhabditida</taxon>
        <taxon>Rhabditina</taxon>
        <taxon>Diplogasteromorpha</taxon>
        <taxon>Diplogasteroidea</taxon>
        <taxon>Neodiplogasteridae</taxon>
        <taxon>Pristionchus</taxon>
    </lineage>
</organism>
<sequence length="1503" mass="169055">MMRSFASQRRTLHTVGVGRARLRLAAPRRINLDSERKFVSVAGTIARSVFKLRYWVIGGAAAGSVAAKNWYDDVKSKFPDINLPDWAKFEDHPALRQMAGSILAIRDSFGDGESRVAQWKANFDALRKEHADVLLLGGATAAGGRQIGRLAGQQRAAELQEMGEMLKKEGPGGGDGEKAGGLFGLFGGAKEASGGPSTRESPEERLSKLQEEMLKTQAQYQRELERLEKENKVLKQRILLADKGEVKRLKRLKRSLIDMYSDVLDILNEYDSSYNTADNLPRVVVVGDQSAGKTSVLEMVAQARIFPRGSGEMMTRAPVKVTLSGGPYHVAQFRDSDREFDLTNESDLKQLRHEIEIRMRNSVKDGRTVSNEVISLTVKGPNLPRMVLVDLPGVISTVTADMAKETKDDIIRMSRAYMENPNAIILCIQDGSVDAERSNVTDLVSSIDPTGRRTILVLTKVDMAEKNLANPERIKKILEGKLFPMKRLGFAGLGGIQNQALGYFGVVTGSGNSGDSIESIRKYEEDFFNRSTLLRDGVLKPSQMTTRNMSFAVSECFWRMVRESIESQTDAFRASRFNLETEWKNTFPRLRQLDRDELFDKARSEILDELVSLSLVGAEEWEAALQKKLWGTMAAHIFDDKKLRGTMAAHIFDDILLPASMEESSGAFNTLVDIRLKHWAEKELGQRSIQAGWETQRELFERQMKAEAASRTEHDPLFEPIKKVRPQVQYVLGAVVEEAMKEHRWDSKASDYLRAIQLNAIEDRSIHDRKSWDTACGFMYKAAGERLAEVKKALNDTRGPGWFGRWFKWQTPTIDSVHAAAVQDEAFALLNENPEHKYGLTSDDITVIKRNLETKGIVEVPVDTIRAQWRLVYKQHFLEGIVHSASECKYFLECKGLYQHYRQGESDLDCQSVLLFHRLERMLALTCNALRQQVTNTEQRRLEKEIKEVLDDWSSDMTTKRKYLTGRRVDLAEELKQVRHIQEKLEEFMVSLQREKMSVNTANTPDGDGVLIYNGEVIHVFTPSISFTFEKNENEGLLGKMEGQLFLTSHRIIFRPMPPKAGVITFEMPFHALDKVRLEQPIFGANYIHGFVQAAPGSNIRGDVPFRMTFSRGGCVEFGLMLLQAVDAAERMTRPQSAPPPYAPPAGAYYAAPPDYYTPSAPGAAAGGGGGQQQQHVLQNAPPVFSERPPADAIFMAEAPPPYPGVGEERAPQPTEVHPVVYLTIVDSYERRARQTKQGAPANDKALGTLMGFYEKGAVQVTNCFAIPFNENTDEPELDDSFNMAMVQMLKRAAPTEQPVGWFYTSSELTNVCIPYHDYYNRIVADFANKKDTPPVILLTLDTTFTEDKHRMPIRAFQRSKAGIPGNREPHCAIFNPLRVELDAFPAEFTALKLIQKGMDDKSREIRLESGLEQLERSTGEIVAWLERIEKYVDEVLSREEEPADATMGRTLMEIVNTAATHMQSDKLDSLVKNSLRDYMMISYLSQLTKTQLQLHDKLVAST</sequence>
<dbReference type="GO" id="GO:0005852">
    <property type="term" value="C:eukaryotic translation initiation factor 3 complex"/>
    <property type="evidence" value="ECO:0007669"/>
    <property type="project" value="InterPro"/>
</dbReference>
<protein>
    <recommendedName>
        <fullName evidence="20">Dynamin-like GTPase OPA1, mitochondrial</fullName>
        <ecNumber evidence="3">3.6.5.5</ecNumber>
    </recommendedName>
</protein>
<dbReference type="GO" id="GO:0003924">
    <property type="term" value="F:GTPase activity"/>
    <property type="evidence" value="ECO:0000318"/>
    <property type="project" value="GO_Central"/>
</dbReference>
<evidence type="ECO:0000256" key="12">
    <source>
        <dbReference type="ARBA" id="ARBA00022946"/>
    </source>
</evidence>
<dbReference type="PROSITE" id="PS50249">
    <property type="entry name" value="MPN"/>
    <property type="match status" value="1"/>
</dbReference>
<keyword evidence="13" id="KW-1133">Transmembrane helix</keyword>
<name>A0A2A6CWW0_PRIPA</name>
<evidence type="ECO:0000256" key="18">
    <source>
        <dbReference type="ARBA" id="ARBA00023136"/>
    </source>
</evidence>
<dbReference type="InterPro" id="IPR027417">
    <property type="entry name" value="P-loop_NTPase"/>
</dbReference>
<keyword evidence="9" id="KW-0999">Mitochondrion inner membrane</keyword>
<evidence type="ECO:0000256" key="19">
    <source>
        <dbReference type="ARBA" id="ARBA00023157"/>
    </source>
</evidence>
<evidence type="ECO:0000313" key="23">
    <source>
        <dbReference type="Proteomes" id="UP000005239"/>
    </source>
</evidence>
<evidence type="ECO:0000256" key="2">
    <source>
        <dbReference type="ARBA" id="ARBA00004569"/>
    </source>
</evidence>
<reference evidence="23" key="1">
    <citation type="journal article" date="2008" name="Nat. Genet.">
        <title>The Pristionchus pacificus genome provides a unique perspective on nematode lifestyle and parasitism.</title>
        <authorList>
            <person name="Dieterich C."/>
            <person name="Clifton S.W."/>
            <person name="Schuster L.N."/>
            <person name="Chinwalla A."/>
            <person name="Delehaunty K."/>
            <person name="Dinkelacker I."/>
            <person name="Fulton L."/>
            <person name="Fulton R."/>
            <person name="Godfrey J."/>
            <person name="Minx P."/>
            <person name="Mitreva M."/>
            <person name="Roeseler W."/>
            <person name="Tian H."/>
            <person name="Witte H."/>
            <person name="Yang S.P."/>
            <person name="Wilson R.K."/>
            <person name="Sommer R.J."/>
        </authorList>
    </citation>
    <scope>NUCLEOTIDE SEQUENCE [LARGE SCALE GENOMIC DNA]</scope>
    <source>
        <strain evidence="23">PS312</strain>
    </source>
</reference>
<dbReference type="FunFam" id="3.40.50.300:FF:000171">
    <property type="entry name" value="Dynamin-like 120 kDa protein, mitochondrial"/>
    <property type="match status" value="1"/>
</dbReference>
<keyword evidence="16" id="KW-0496">Mitochondrion</keyword>
<dbReference type="GO" id="GO:0008289">
    <property type="term" value="F:lipid binding"/>
    <property type="evidence" value="ECO:0007669"/>
    <property type="project" value="UniProtKB-KW"/>
</dbReference>
<comment type="subcellular location">
    <subcellularLocation>
        <location evidence="1">Mitochondrion inner membrane</location>
        <topology evidence="1">Single-pass membrane protein</topology>
    </subcellularLocation>
    <subcellularLocation>
        <location evidence="2">Mitochondrion intermembrane space</location>
    </subcellularLocation>
</comment>
<dbReference type="InterPro" id="IPR024969">
    <property type="entry name" value="EIF3F/CSN6-like_C"/>
</dbReference>
<dbReference type="InterPro" id="IPR004182">
    <property type="entry name" value="GRAM"/>
</dbReference>
<keyword evidence="5" id="KW-0396">Initiation factor</keyword>
<dbReference type="EC" id="3.6.5.5" evidence="3"/>
<keyword evidence="15" id="KW-0446">Lipid-binding</keyword>
<keyword evidence="6" id="KW-0812">Transmembrane</keyword>
<keyword evidence="18" id="KW-0472">Membrane</keyword>
<dbReference type="CDD" id="cd13214">
    <property type="entry name" value="PH-GRAM_WBP2"/>
    <property type="match status" value="1"/>
</dbReference>
<dbReference type="GO" id="GO:0031966">
    <property type="term" value="C:mitochondrial membrane"/>
    <property type="evidence" value="ECO:0000318"/>
    <property type="project" value="GO_Central"/>
</dbReference>
<evidence type="ECO:0000256" key="1">
    <source>
        <dbReference type="ARBA" id="ARBA00004434"/>
    </source>
</evidence>
<dbReference type="InterPro" id="IPR037518">
    <property type="entry name" value="MPN"/>
</dbReference>
<evidence type="ECO:0000256" key="3">
    <source>
        <dbReference type="ARBA" id="ARBA00011980"/>
    </source>
</evidence>
<dbReference type="Pfam" id="PF01398">
    <property type="entry name" value="JAB"/>
    <property type="match status" value="1"/>
</dbReference>
<evidence type="ECO:0000256" key="20">
    <source>
        <dbReference type="ARBA" id="ARBA00044791"/>
    </source>
</evidence>
<reference evidence="22" key="2">
    <citation type="submission" date="2022-06" db="UniProtKB">
        <authorList>
            <consortium name="EnsemblMetazoa"/>
        </authorList>
    </citation>
    <scope>IDENTIFICATION</scope>
    <source>
        <strain evidence="22">PS312</strain>
    </source>
</reference>
<dbReference type="SMART" id="SM00053">
    <property type="entry name" value="DYNc"/>
    <property type="match status" value="1"/>
</dbReference>
<dbReference type="GO" id="GO:0005874">
    <property type="term" value="C:microtubule"/>
    <property type="evidence" value="ECO:0000318"/>
    <property type="project" value="GO_Central"/>
</dbReference>
<dbReference type="GO" id="GO:0003743">
    <property type="term" value="F:translation initiation factor activity"/>
    <property type="evidence" value="ECO:0007669"/>
    <property type="project" value="UniProtKB-KW"/>
</dbReference>
<evidence type="ECO:0000256" key="21">
    <source>
        <dbReference type="ARBA" id="ARBA00048040"/>
    </source>
</evidence>
<accession>A0A8R1U746</accession>
<dbReference type="InterPro" id="IPR022812">
    <property type="entry name" value="Dynamin"/>
</dbReference>
<dbReference type="Gene3D" id="3.40.50.300">
    <property type="entry name" value="P-loop containing nucleotide triphosphate hydrolases"/>
    <property type="match status" value="1"/>
</dbReference>
<keyword evidence="7" id="KW-0053">Apoptosis</keyword>
<evidence type="ECO:0000256" key="15">
    <source>
        <dbReference type="ARBA" id="ARBA00023121"/>
    </source>
</evidence>
<evidence type="ECO:0000256" key="17">
    <source>
        <dbReference type="ARBA" id="ARBA00023134"/>
    </source>
</evidence>
<keyword evidence="23" id="KW-1185">Reference proteome</keyword>
<dbReference type="Pfam" id="PF00350">
    <property type="entry name" value="Dynamin_N"/>
    <property type="match status" value="1"/>
</dbReference>
<dbReference type="InterPro" id="IPR045817">
    <property type="entry name" value="OPA1_C"/>
</dbReference>
<evidence type="ECO:0000256" key="13">
    <source>
        <dbReference type="ARBA" id="ARBA00022989"/>
    </source>
</evidence>
<dbReference type="InterPro" id="IPR045063">
    <property type="entry name" value="Dynamin_N"/>
</dbReference>
<dbReference type="SMART" id="SM00232">
    <property type="entry name" value="JAB_MPN"/>
    <property type="match status" value="1"/>
</dbReference>
<dbReference type="GO" id="GO:0031369">
    <property type="term" value="F:translation initiation factor binding"/>
    <property type="evidence" value="ECO:0007669"/>
    <property type="project" value="InterPro"/>
</dbReference>
<dbReference type="PROSITE" id="PS51718">
    <property type="entry name" value="G_DYNAMIN_2"/>
    <property type="match status" value="1"/>
</dbReference>
<dbReference type="Gene3D" id="3.40.140.10">
    <property type="entry name" value="Cytidine Deaminase, domain 2"/>
    <property type="match status" value="1"/>
</dbReference>
<gene>
    <name evidence="22" type="primary">WBGene00093685</name>
</gene>
<dbReference type="SUPFAM" id="SSF52540">
    <property type="entry name" value="P-loop containing nucleoside triphosphate hydrolases"/>
    <property type="match status" value="1"/>
</dbReference>
<dbReference type="InterPro" id="IPR030381">
    <property type="entry name" value="G_DYNAMIN_dom"/>
</dbReference>
<dbReference type="GO" id="GO:0005525">
    <property type="term" value="F:GTP binding"/>
    <property type="evidence" value="ECO:0007669"/>
    <property type="project" value="UniProtKB-KW"/>
</dbReference>
<dbReference type="GO" id="GO:0005737">
    <property type="term" value="C:cytoplasm"/>
    <property type="evidence" value="ECO:0000318"/>
    <property type="project" value="GO_Central"/>
</dbReference>
<dbReference type="Proteomes" id="UP000005239">
    <property type="component" value="Unassembled WGS sequence"/>
</dbReference>
<evidence type="ECO:0000256" key="14">
    <source>
        <dbReference type="ARBA" id="ARBA00023054"/>
    </source>
</evidence>
<dbReference type="Pfam" id="PF02893">
    <property type="entry name" value="GRAM"/>
    <property type="match status" value="1"/>
</dbReference>
<dbReference type="EnsemblMetazoa" id="PPA04131.1">
    <property type="protein sequence ID" value="PPA04131.1"/>
    <property type="gene ID" value="WBGene00093685"/>
</dbReference>
<keyword evidence="19" id="KW-1015">Disulfide bond</keyword>
<dbReference type="GO" id="GO:0005758">
    <property type="term" value="C:mitochondrial intermembrane space"/>
    <property type="evidence" value="ECO:0000318"/>
    <property type="project" value="GO_Central"/>
</dbReference>
<dbReference type="InterPro" id="IPR000555">
    <property type="entry name" value="JAMM/MPN+_dom"/>
</dbReference>
<dbReference type="PANTHER" id="PTHR11566">
    <property type="entry name" value="DYNAMIN"/>
    <property type="match status" value="1"/>
</dbReference>
<keyword evidence="11" id="KW-0648">Protein biosynthesis</keyword>
<dbReference type="InterPro" id="IPR001401">
    <property type="entry name" value="Dynamin_GTPase"/>
</dbReference>
<comment type="catalytic activity">
    <reaction evidence="21">
        <text>GTP + H2O = GDP + phosphate + H(+)</text>
        <dbReference type="Rhea" id="RHEA:19669"/>
        <dbReference type="ChEBI" id="CHEBI:15377"/>
        <dbReference type="ChEBI" id="CHEBI:15378"/>
        <dbReference type="ChEBI" id="CHEBI:37565"/>
        <dbReference type="ChEBI" id="CHEBI:43474"/>
        <dbReference type="ChEBI" id="CHEBI:58189"/>
        <dbReference type="EC" id="3.6.5.5"/>
    </reaction>
</comment>
<keyword evidence="12" id="KW-0809">Transit peptide</keyword>
<evidence type="ECO:0000256" key="5">
    <source>
        <dbReference type="ARBA" id="ARBA00022540"/>
    </source>
</evidence>
<dbReference type="CDD" id="cd08064">
    <property type="entry name" value="MPN_eIF3f"/>
    <property type="match status" value="1"/>
</dbReference>
<keyword evidence="10" id="KW-0378">Hydrolase</keyword>
<keyword evidence="17" id="KW-0342">GTP-binding</keyword>
<dbReference type="PANTHER" id="PTHR11566:SF67">
    <property type="entry name" value="DYNAMIN-LIKE 120 KDA PROTEIN, MITOCHONDRIAL"/>
    <property type="match status" value="1"/>
</dbReference>
<keyword evidence="14" id="KW-0175">Coiled coil</keyword>
<dbReference type="GO" id="GO:0005743">
    <property type="term" value="C:mitochondrial inner membrane"/>
    <property type="evidence" value="ECO:0007669"/>
    <property type="project" value="UniProtKB-SubCell"/>
</dbReference>
<evidence type="ECO:0000256" key="8">
    <source>
        <dbReference type="ARBA" id="ARBA00022741"/>
    </source>
</evidence>
<dbReference type="GO" id="GO:0008017">
    <property type="term" value="F:microtubule binding"/>
    <property type="evidence" value="ECO:0000318"/>
    <property type="project" value="GO_Central"/>
</dbReference>
<evidence type="ECO:0000256" key="7">
    <source>
        <dbReference type="ARBA" id="ARBA00022703"/>
    </source>
</evidence>
<dbReference type="Pfam" id="PF19434">
    <property type="entry name" value="OPA1_C"/>
    <property type="match status" value="1"/>
</dbReference>
<dbReference type="InterPro" id="IPR027531">
    <property type="entry name" value="eIF3f"/>
</dbReference>
<dbReference type="SUPFAM" id="SSF50729">
    <property type="entry name" value="PH domain-like"/>
    <property type="match status" value="1"/>
</dbReference>
<dbReference type="Pfam" id="PF13012">
    <property type="entry name" value="MitMem_reg"/>
    <property type="match status" value="1"/>
</dbReference>
<evidence type="ECO:0000256" key="6">
    <source>
        <dbReference type="ARBA" id="ARBA00022692"/>
    </source>
</evidence>
<dbReference type="GO" id="GO:0016559">
    <property type="term" value="P:peroxisome fission"/>
    <property type="evidence" value="ECO:0000318"/>
    <property type="project" value="GO_Central"/>
</dbReference>
<evidence type="ECO:0000256" key="11">
    <source>
        <dbReference type="ARBA" id="ARBA00022917"/>
    </source>
</evidence>
<keyword evidence="4" id="KW-0963">Cytoplasm</keyword>
<dbReference type="GO" id="GO:0008053">
    <property type="term" value="P:mitochondrial fusion"/>
    <property type="evidence" value="ECO:0000318"/>
    <property type="project" value="GO_Central"/>
</dbReference>
<evidence type="ECO:0000256" key="10">
    <source>
        <dbReference type="ARBA" id="ARBA00022801"/>
    </source>
</evidence>
<accession>A0A2A6CWW0</accession>
<evidence type="ECO:0000256" key="4">
    <source>
        <dbReference type="ARBA" id="ARBA00022490"/>
    </source>
</evidence>
<dbReference type="CDD" id="cd08771">
    <property type="entry name" value="DLP_1"/>
    <property type="match status" value="1"/>
</dbReference>
<dbReference type="GO" id="GO:0006915">
    <property type="term" value="P:apoptotic process"/>
    <property type="evidence" value="ECO:0007669"/>
    <property type="project" value="UniProtKB-KW"/>
</dbReference>
<evidence type="ECO:0000256" key="16">
    <source>
        <dbReference type="ARBA" id="ARBA00023128"/>
    </source>
</evidence>
<evidence type="ECO:0000256" key="9">
    <source>
        <dbReference type="ARBA" id="ARBA00022792"/>
    </source>
</evidence>